<evidence type="ECO:0000313" key="4">
    <source>
        <dbReference type="Proteomes" id="UP000448575"/>
    </source>
</evidence>
<keyword evidence="4" id="KW-1185">Reference proteome</keyword>
<dbReference type="NCBIfam" id="NF033919">
    <property type="entry name" value="PA2779_fam"/>
    <property type="match status" value="1"/>
</dbReference>
<keyword evidence="1" id="KW-1133">Transmembrane helix</keyword>
<accession>A0A6N9HB65</accession>
<name>A0A6N9HB65_9BURK</name>
<dbReference type="EMBL" id="WWCJ01000001">
    <property type="protein sequence ID" value="MYN00700.1"/>
    <property type="molecule type" value="Genomic_DNA"/>
</dbReference>
<gene>
    <name evidence="3" type="ORF">GTP41_01165</name>
</gene>
<sequence>MKKLFVHLMLSAMVVVGFQQNVQAAMIGTAQVAATEAGTQARARLATELQRADVQAALERNGIAPDAAQARVAALSDAEAESLVKQVDSLPAGGDGIVGALVFVFVLLLVTDILGLTKVYPFTRSVR</sequence>
<feature type="chain" id="PRO_5026671017" evidence="2">
    <location>
        <begin position="25"/>
        <end position="127"/>
    </location>
</feature>
<dbReference type="InterPro" id="IPR046735">
    <property type="entry name" value="PA2779-like"/>
</dbReference>
<comment type="caution">
    <text evidence="3">The sequence shown here is derived from an EMBL/GenBank/DDBJ whole genome shotgun (WGS) entry which is preliminary data.</text>
</comment>
<dbReference type="Pfam" id="PF20332">
    <property type="entry name" value="DUF6627"/>
    <property type="match status" value="1"/>
</dbReference>
<organism evidence="3 4">
    <name type="scientific">Pseudoduganella guangdongensis</name>
    <dbReference type="NCBI Taxonomy" id="2692179"/>
    <lineage>
        <taxon>Bacteria</taxon>
        <taxon>Pseudomonadati</taxon>
        <taxon>Pseudomonadota</taxon>
        <taxon>Betaproteobacteria</taxon>
        <taxon>Burkholderiales</taxon>
        <taxon>Oxalobacteraceae</taxon>
        <taxon>Telluria group</taxon>
        <taxon>Pseudoduganella</taxon>
    </lineage>
</organism>
<evidence type="ECO:0000256" key="2">
    <source>
        <dbReference type="SAM" id="SignalP"/>
    </source>
</evidence>
<dbReference type="Proteomes" id="UP000448575">
    <property type="component" value="Unassembled WGS sequence"/>
</dbReference>
<dbReference type="AlphaFoldDB" id="A0A6N9HB65"/>
<protein>
    <submittedName>
        <fullName evidence="3">PA2779 family protein</fullName>
    </submittedName>
</protein>
<dbReference type="PIRSF" id="PIRSF029543">
    <property type="entry name" value="UCP029543"/>
    <property type="match status" value="1"/>
</dbReference>
<keyword evidence="1" id="KW-0812">Transmembrane</keyword>
<evidence type="ECO:0000256" key="1">
    <source>
        <dbReference type="SAM" id="Phobius"/>
    </source>
</evidence>
<evidence type="ECO:0000313" key="3">
    <source>
        <dbReference type="EMBL" id="MYN00700.1"/>
    </source>
</evidence>
<proteinExistence type="predicted"/>
<feature type="signal peptide" evidence="2">
    <location>
        <begin position="1"/>
        <end position="24"/>
    </location>
</feature>
<keyword evidence="1" id="KW-0472">Membrane</keyword>
<reference evidence="3 4" key="1">
    <citation type="submission" date="2019-12" db="EMBL/GenBank/DDBJ databases">
        <title>Novel species isolated from a subtropical stream in China.</title>
        <authorList>
            <person name="Lu H."/>
        </authorList>
    </citation>
    <scope>NUCLEOTIDE SEQUENCE [LARGE SCALE GENOMIC DNA]</scope>
    <source>
        <strain evidence="3 4">DS3</strain>
    </source>
</reference>
<keyword evidence="2" id="KW-0732">Signal</keyword>
<feature type="transmembrane region" description="Helical" evidence="1">
    <location>
        <begin position="97"/>
        <end position="117"/>
    </location>
</feature>
<dbReference type="RefSeq" id="WP_161023715.1">
    <property type="nucleotide sequence ID" value="NZ_WWCJ01000001.1"/>
</dbReference>
<dbReference type="InterPro" id="IPR016924">
    <property type="entry name" value="UCP029543"/>
</dbReference>